<reference evidence="8 9" key="1">
    <citation type="submission" date="2016-12" db="EMBL/GenBank/DDBJ databases">
        <authorList>
            <person name="Song W.-J."/>
            <person name="Kurnit D.M."/>
        </authorList>
    </citation>
    <scope>NUCLEOTIDE SEQUENCE [LARGE SCALE GENOMIC DNA]</scope>
    <source>
        <strain evidence="8 9">DSM 43162</strain>
    </source>
</reference>
<keyword evidence="3" id="KW-0813">Transport</keyword>
<dbReference type="SUPFAM" id="SSF52540">
    <property type="entry name" value="P-loop containing nucleoside triphosphate hydrolases"/>
    <property type="match status" value="1"/>
</dbReference>
<dbReference type="PANTHER" id="PTHR42711:SF5">
    <property type="entry name" value="ABC TRANSPORTER ATP-BINDING PROTEIN NATA"/>
    <property type="match status" value="1"/>
</dbReference>
<dbReference type="AlphaFoldDB" id="A0A1M7V126"/>
<evidence type="ECO:0000313" key="8">
    <source>
        <dbReference type="EMBL" id="SHN88897.1"/>
    </source>
</evidence>
<dbReference type="Proteomes" id="UP000184428">
    <property type="component" value="Unassembled WGS sequence"/>
</dbReference>
<dbReference type="RefSeq" id="WP_072921275.1">
    <property type="nucleotide sequence ID" value="NZ_FRDM01000065.1"/>
</dbReference>
<gene>
    <name evidence="8" type="ORF">SAMN05660350_04888</name>
</gene>
<dbReference type="InterPro" id="IPR003439">
    <property type="entry name" value="ABC_transporter-like_ATP-bd"/>
</dbReference>
<evidence type="ECO:0000256" key="2">
    <source>
        <dbReference type="ARBA" id="ARBA00005417"/>
    </source>
</evidence>
<dbReference type="GO" id="GO:0046677">
    <property type="term" value="P:response to antibiotic"/>
    <property type="evidence" value="ECO:0007669"/>
    <property type="project" value="UniProtKB-KW"/>
</dbReference>
<dbReference type="GO" id="GO:0016887">
    <property type="term" value="F:ATP hydrolysis activity"/>
    <property type="evidence" value="ECO:0007669"/>
    <property type="project" value="InterPro"/>
</dbReference>
<dbReference type="GO" id="GO:0005886">
    <property type="term" value="C:plasma membrane"/>
    <property type="evidence" value="ECO:0007669"/>
    <property type="project" value="UniProtKB-SubCell"/>
</dbReference>
<feature type="domain" description="ABC transporter" evidence="7">
    <location>
        <begin position="11"/>
        <end position="245"/>
    </location>
</feature>
<dbReference type="InterPro" id="IPR003593">
    <property type="entry name" value="AAA+_ATPase"/>
</dbReference>
<dbReference type="Gene3D" id="3.40.50.300">
    <property type="entry name" value="P-loop containing nucleotide triphosphate hydrolases"/>
    <property type="match status" value="1"/>
</dbReference>
<dbReference type="PROSITE" id="PS50893">
    <property type="entry name" value="ABC_TRANSPORTER_2"/>
    <property type="match status" value="1"/>
</dbReference>
<evidence type="ECO:0000256" key="3">
    <source>
        <dbReference type="ARBA" id="ARBA00022448"/>
    </source>
</evidence>
<evidence type="ECO:0000256" key="4">
    <source>
        <dbReference type="ARBA" id="ARBA00022741"/>
    </source>
</evidence>
<protein>
    <submittedName>
        <fullName evidence="8">ABC-2 type transport system ATP-binding protein</fullName>
    </submittedName>
</protein>
<dbReference type="SMART" id="SM00382">
    <property type="entry name" value="AAA"/>
    <property type="match status" value="1"/>
</dbReference>
<accession>A0A1M7V126</accession>
<evidence type="ECO:0000259" key="7">
    <source>
        <dbReference type="PROSITE" id="PS50893"/>
    </source>
</evidence>
<evidence type="ECO:0000313" key="9">
    <source>
        <dbReference type="Proteomes" id="UP000184428"/>
    </source>
</evidence>
<comment type="similarity">
    <text evidence="2">Belongs to the ABC transporter superfamily.</text>
</comment>
<dbReference type="GO" id="GO:0005524">
    <property type="term" value="F:ATP binding"/>
    <property type="evidence" value="ECO:0007669"/>
    <property type="project" value="UniProtKB-KW"/>
</dbReference>
<dbReference type="Pfam" id="PF00005">
    <property type="entry name" value="ABC_tran"/>
    <property type="match status" value="1"/>
</dbReference>
<dbReference type="PANTHER" id="PTHR42711">
    <property type="entry name" value="ABC TRANSPORTER ATP-BINDING PROTEIN"/>
    <property type="match status" value="1"/>
</dbReference>
<dbReference type="InterPro" id="IPR050763">
    <property type="entry name" value="ABC_transporter_ATP-binding"/>
</dbReference>
<dbReference type="EMBL" id="FRDM01000065">
    <property type="protein sequence ID" value="SHN88897.1"/>
    <property type="molecule type" value="Genomic_DNA"/>
</dbReference>
<keyword evidence="5 8" id="KW-0067">ATP-binding</keyword>
<keyword evidence="4" id="KW-0547">Nucleotide-binding</keyword>
<organism evidence="8 9">
    <name type="scientific">Geodermatophilus obscurus</name>
    <dbReference type="NCBI Taxonomy" id="1861"/>
    <lineage>
        <taxon>Bacteria</taxon>
        <taxon>Bacillati</taxon>
        <taxon>Actinomycetota</taxon>
        <taxon>Actinomycetes</taxon>
        <taxon>Geodermatophilales</taxon>
        <taxon>Geodermatophilaceae</taxon>
        <taxon>Geodermatophilus</taxon>
    </lineage>
</organism>
<dbReference type="CDD" id="cd03230">
    <property type="entry name" value="ABC_DR_subfamily_A"/>
    <property type="match status" value="1"/>
</dbReference>
<name>A0A1M7V126_9ACTN</name>
<evidence type="ECO:0000256" key="5">
    <source>
        <dbReference type="ARBA" id="ARBA00022840"/>
    </source>
</evidence>
<evidence type="ECO:0000256" key="1">
    <source>
        <dbReference type="ARBA" id="ARBA00004202"/>
    </source>
</evidence>
<dbReference type="InterPro" id="IPR027417">
    <property type="entry name" value="P-loop_NTPase"/>
</dbReference>
<sequence length="306" mass="34088">MTRSVSEQPVVRVRGLRMSYGSHDVLTGVDLDVHAGEVICLLGPNGAGKTTTIEVLEGFRLPSAGDVRVLGTEPSRADDAWRARVGIVLQSWRDHPRWTPRRLLTQLGGYYRPYATPGHPRPYDVDWLLDTVGLTDDADRKIATLSGGRRRRLDVAVGIVGRPELLFLDEPTAGFDPQARRDFHDLVHRLSDLEGTSILLTTHDLGEAERLADRILVLAGGRIVADGSAEALNRQVAATSEVRWTRHGERFVHATEEPTPFVRRLFEQYGDDVADLEVRRAGLEDTYIAMVARHEAGVRPQLEEIR</sequence>
<proteinExistence type="inferred from homology"/>
<comment type="subcellular location">
    <subcellularLocation>
        <location evidence="1">Cell membrane</location>
        <topology evidence="1">Peripheral membrane protein</topology>
    </subcellularLocation>
</comment>
<keyword evidence="6" id="KW-0046">Antibiotic resistance</keyword>
<evidence type="ECO:0000256" key="6">
    <source>
        <dbReference type="ARBA" id="ARBA00023251"/>
    </source>
</evidence>